<dbReference type="RefSeq" id="WP_157825933.1">
    <property type="nucleotide sequence ID" value="NZ_CP021552.1"/>
</dbReference>
<reference evidence="1 2" key="1">
    <citation type="submission" date="2017-09" db="EMBL/GenBank/DDBJ databases">
        <title>Comparative genomics and methylome analysis of the gut commensal Bifidobacterium breve.</title>
        <authorList>
            <person name="Bottacini F."/>
            <person name="Morrissey R."/>
            <person name="Roberts R.J."/>
            <person name="James K."/>
            <person name="van Breen J."/>
            <person name="Egan M."/>
            <person name="Lambert J."/>
            <person name="van Limpt K."/>
            <person name="Stanton C."/>
            <person name="Knol J."/>
            <person name="O' Connell Motherway M."/>
            <person name="van Sinderen D."/>
        </authorList>
    </citation>
    <scope>NUCLEOTIDE SEQUENCE [LARGE SCALE GENOMIC DNA]</scope>
    <source>
        <strain evidence="1 2">DRBB29</strain>
    </source>
</reference>
<dbReference type="EMBL" id="CP023198">
    <property type="protein sequence ID" value="AUE18042.1"/>
    <property type="molecule type" value="Genomic_DNA"/>
</dbReference>
<proteinExistence type="predicted"/>
<protein>
    <submittedName>
        <fullName evidence="1">Uncharacterized protein</fullName>
    </submittedName>
</protein>
<dbReference type="Proteomes" id="UP000232496">
    <property type="component" value="Chromosome"/>
</dbReference>
<evidence type="ECO:0000313" key="1">
    <source>
        <dbReference type="EMBL" id="AUE18042.1"/>
    </source>
</evidence>
<name>A0AAN1IDM3_BIFBR</name>
<dbReference type="AlphaFoldDB" id="A0AAN1IDM3"/>
<organism evidence="1 2">
    <name type="scientific">Bifidobacterium breve</name>
    <dbReference type="NCBI Taxonomy" id="1685"/>
    <lineage>
        <taxon>Bacteria</taxon>
        <taxon>Bacillati</taxon>
        <taxon>Actinomycetota</taxon>
        <taxon>Actinomycetes</taxon>
        <taxon>Bifidobacteriales</taxon>
        <taxon>Bifidobacteriaceae</taxon>
        <taxon>Bifidobacterium</taxon>
    </lineage>
</organism>
<evidence type="ECO:0000313" key="2">
    <source>
        <dbReference type="Proteomes" id="UP000232496"/>
    </source>
</evidence>
<sequence>MSNYSTFVFGLHVDDAVEQAFRQFEELPDVFVIKKNKFHFIEKKILGITRRLHQSRNRKSDFVSRFICASDLHDAPLAVGSRYNFFFIESYQAINYGYVSSLKEKFPDSTFTLFLVNALKEYTSLKKWVENVEPLYDHIISCNQRDAKENHWIYRPDCYTPVKEIGVTSAVPLNDVVFLASDKGRADLAHEVYLYLSKMGLKCKFFILGKAKPEYEREGFSYISQAMSYEDYLRLVFDSRCILEIVANNEEFCTLRTMEAITYGKLLLTTNRSLRSEPFFDENSMYIFNKAEDIDIDFLKNDPKNMKVSADYFTPSNLLKFISEELERK</sequence>
<gene>
    <name evidence="1" type="ORF">DRBB29_0473</name>
</gene>
<accession>A0AAN1IDM3</accession>